<reference evidence="3" key="1">
    <citation type="submission" date="2022-12" db="EMBL/GenBank/DDBJ databases">
        <authorList>
            <person name="Mo P."/>
        </authorList>
    </citation>
    <scope>NUCLEOTIDE SEQUENCE [LARGE SCALE GENOMIC DNA]</scope>
    <source>
        <strain evidence="3">HUAS 3-15</strain>
    </source>
</reference>
<evidence type="ECO:0000313" key="2">
    <source>
        <dbReference type="EMBL" id="WBP85083.1"/>
    </source>
</evidence>
<dbReference type="RefSeq" id="WP_270140784.1">
    <property type="nucleotide sequence ID" value="NZ_CP115450.1"/>
</dbReference>
<accession>A0ABY7PXE7</accession>
<organism evidence="2 3">
    <name type="scientific">Kitasatospora cathayae</name>
    <dbReference type="NCBI Taxonomy" id="3004092"/>
    <lineage>
        <taxon>Bacteria</taxon>
        <taxon>Bacillati</taxon>
        <taxon>Actinomycetota</taxon>
        <taxon>Actinomycetes</taxon>
        <taxon>Kitasatosporales</taxon>
        <taxon>Streptomycetaceae</taxon>
        <taxon>Kitasatospora</taxon>
    </lineage>
</organism>
<name>A0ABY7PXE7_9ACTN</name>
<dbReference type="InterPro" id="IPR024078">
    <property type="entry name" value="LmbE-like_dom_sf"/>
</dbReference>
<proteinExistence type="predicted"/>
<dbReference type="PANTHER" id="PTHR12993">
    <property type="entry name" value="N-ACETYLGLUCOSAMINYL-PHOSPHATIDYLINOSITOL DE-N-ACETYLASE-RELATED"/>
    <property type="match status" value="1"/>
</dbReference>
<protein>
    <submittedName>
        <fullName evidence="2">PIG-L family deacetylase</fullName>
    </submittedName>
</protein>
<dbReference type="PANTHER" id="PTHR12993:SF28">
    <property type="entry name" value="LMBE FAMILY PROTEIN"/>
    <property type="match status" value="1"/>
</dbReference>
<dbReference type="SUPFAM" id="SSF102588">
    <property type="entry name" value="LmbE-like"/>
    <property type="match status" value="1"/>
</dbReference>
<dbReference type="EMBL" id="CP115450">
    <property type="protein sequence ID" value="WBP85083.1"/>
    <property type="molecule type" value="Genomic_DNA"/>
</dbReference>
<evidence type="ECO:0000256" key="1">
    <source>
        <dbReference type="ARBA" id="ARBA00022833"/>
    </source>
</evidence>
<dbReference type="Pfam" id="PF02585">
    <property type="entry name" value="PIG-L"/>
    <property type="match status" value="1"/>
</dbReference>
<sequence length="239" mass="26538">MSESQEAPPDRVLVLTAHPDDTEFCVAGTVMQWTALGTEVTYCVLTDGDSGGYDDGLPRQSISPLRRAEQRAAAGYAGVREVRFLGYPDGRLEPSIELRRDIARVIRQVRPQVVLMPSPEINWARIADTHPDHRAAGEAALRAVYPDARNPYAHPELRAQGLEAWEVPEIWLIMGPSPNHFVDVTDLFERKLAALRLHTSQTAHVADLEALLRRWQTEHAVSGGLPAGRLAEAFQVIRL</sequence>
<gene>
    <name evidence="2" type="ORF">O1G21_03950</name>
</gene>
<keyword evidence="3" id="KW-1185">Reference proteome</keyword>
<evidence type="ECO:0000313" key="3">
    <source>
        <dbReference type="Proteomes" id="UP001212821"/>
    </source>
</evidence>
<dbReference type="Proteomes" id="UP001212821">
    <property type="component" value="Chromosome"/>
</dbReference>
<dbReference type="Gene3D" id="3.40.50.10320">
    <property type="entry name" value="LmbE-like"/>
    <property type="match status" value="1"/>
</dbReference>
<dbReference type="InterPro" id="IPR003737">
    <property type="entry name" value="GlcNAc_PI_deacetylase-related"/>
</dbReference>
<keyword evidence="1" id="KW-0862">Zinc</keyword>